<protein>
    <recommendedName>
        <fullName evidence="5">Integral membrane protein</fullName>
    </recommendedName>
</protein>
<name>A0ABW1FI52_9ACTN</name>
<keyword evidence="2" id="KW-0812">Transmembrane</keyword>
<reference evidence="4" key="1">
    <citation type="journal article" date="2019" name="Int. J. Syst. Evol. Microbiol.">
        <title>The Global Catalogue of Microorganisms (GCM) 10K type strain sequencing project: providing services to taxonomists for standard genome sequencing and annotation.</title>
        <authorList>
            <consortium name="The Broad Institute Genomics Platform"/>
            <consortium name="The Broad Institute Genome Sequencing Center for Infectious Disease"/>
            <person name="Wu L."/>
            <person name="Ma J."/>
        </authorList>
    </citation>
    <scope>NUCLEOTIDE SEQUENCE [LARGE SCALE GENOMIC DNA]</scope>
    <source>
        <strain evidence="4">CGMCC 1.15809</strain>
    </source>
</reference>
<dbReference type="EMBL" id="JBHSPW010000004">
    <property type="protein sequence ID" value="MFC5893575.1"/>
    <property type="molecule type" value="Genomic_DNA"/>
</dbReference>
<keyword evidence="2" id="KW-0472">Membrane</keyword>
<feature type="transmembrane region" description="Helical" evidence="2">
    <location>
        <begin position="83"/>
        <end position="102"/>
    </location>
</feature>
<organism evidence="3 4">
    <name type="scientific">Streptomyces ramulosus</name>
    <dbReference type="NCBI Taxonomy" id="47762"/>
    <lineage>
        <taxon>Bacteria</taxon>
        <taxon>Bacillati</taxon>
        <taxon>Actinomycetota</taxon>
        <taxon>Actinomycetes</taxon>
        <taxon>Kitasatosporales</taxon>
        <taxon>Streptomycetaceae</taxon>
        <taxon>Streptomyces</taxon>
    </lineage>
</organism>
<sequence length="155" mass="15215">MAARRPVAAVAAVVLILEAGGVVLLNWILSIVVDRQQMSLAGLRPGAMTSGALAAGALAALCLLGCAALLLRTALRDRPPGTLARIALIVCAVAHAVLGALAVGMLGWPAFAGLMAVLALLVATLVAYGEPRPAAPVSEADADGGGPAPAAPTSA</sequence>
<dbReference type="Proteomes" id="UP001596241">
    <property type="component" value="Unassembled WGS sequence"/>
</dbReference>
<proteinExistence type="predicted"/>
<dbReference type="RefSeq" id="WP_345089958.1">
    <property type="nucleotide sequence ID" value="NZ_BAAAWG010000017.1"/>
</dbReference>
<feature type="transmembrane region" description="Helical" evidence="2">
    <location>
        <begin position="7"/>
        <end position="29"/>
    </location>
</feature>
<evidence type="ECO:0000313" key="3">
    <source>
        <dbReference type="EMBL" id="MFC5893575.1"/>
    </source>
</evidence>
<gene>
    <name evidence="3" type="ORF">ACFP3M_12170</name>
</gene>
<evidence type="ECO:0000313" key="4">
    <source>
        <dbReference type="Proteomes" id="UP001596241"/>
    </source>
</evidence>
<accession>A0ABW1FI52</accession>
<evidence type="ECO:0000256" key="1">
    <source>
        <dbReference type="SAM" id="MobiDB-lite"/>
    </source>
</evidence>
<keyword evidence="2" id="KW-1133">Transmembrane helix</keyword>
<feature type="transmembrane region" description="Helical" evidence="2">
    <location>
        <begin position="108"/>
        <end position="128"/>
    </location>
</feature>
<feature type="transmembrane region" description="Helical" evidence="2">
    <location>
        <begin position="49"/>
        <end position="71"/>
    </location>
</feature>
<feature type="region of interest" description="Disordered" evidence="1">
    <location>
        <begin position="136"/>
        <end position="155"/>
    </location>
</feature>
<keyword evidence="4" id="KW-1185">Reference proteome</keyword>
<evidence type="ECO:0000256" key="2">
    <source>
        <dbReference type="SAM" id="Phobius"/>
    </source>
</evidence>
<evidence type="ECO:0008006" key="5">
    <source>
        <dbReference type="Google" id="ProtNLM"/>
    </source>
</evidence>
<comment type="caution">
    <text evidence="3">The sequence shown here is derived from an EMBL/GenBank/DDBJ whole genome shotgun (WGS) entry which is preliminary data.</text>
</comment>